<dbReference type="Proteomes" id="UP000231070">
    <property type="component" value="Unassembled WGS sequence"/>
</dbReference>
<dbReference type="GO" id="GO:0016616">
    <property type="term" value="F:oxidoreductase activity, acting on the CH-OH group of donors, NAD or NADP as acceptor"/>
    <property type="evidence" value="ECO:0007669"/>
    <property type="project" value="TreeGrafter"/>
</dbReference>
<evidence type="ECO:0000256" key="1">
    <source>
        <dbReference type="ARBA" id="ARBA00023002"/>
    </source>
</evidence>
<dbReference type="InterPro" id="IPR036291">
    <property type="entry name" value="NAD(P)-bd_dom_sf"/>
</dbReference>
<reference evidence="4 5" key="1">
    <citation type="submission" date="2017-08" db="EMBL/GenBank/DDBJ databases">
        <title>Pleomorphomonas carboxidotrophicus sp. nov., a new mesophilic hydrogenogenic carboxidotroph.</title>
        <authorList>
            <person name="Esquivel-Elizondo S."/>
            <person name="Krajmalnik-Brown R."/>
            <person name="Maldonado J."/>
        </authorList>
    </citation>
    <scope>NUCLEOTIDE SEQUENCE [LARGE SCALE GENOMIC DNA]</scope>
    <source>
        <strain evidence="4 5">SVCO-16</strain>
    </source>
</reference>
<dbReference type="Pfam" id="PF08125">
    <property type="entry name" value="Mannitol_dh_C"/>
    <property type="match status" value="1"/>
</dbReference>
<evidence type="ECO:0000259" key="3">
    <source>
        <dbReference type="Pfam" id="PF08125"/>
    </source>
</evidence>
<dbReference type="Gene3D" id="1.10.1040.10">
    <property type="entry name" value="N-(1-d-carboxylethyl)-l-norvaline Dehydrogenase, domain 2"/>
    <property type="match status" value="1"/>
</dbReference>
<dbReference type="InterPro" id="IPR008927">
    <property type="entry name" value="6-PGluconate_DH-like_C_sf"/>
</dbReference>
<gene>
    <name evidence="4" type="ORF">CJ014_07975</name>
</gene>
<dbReference type="Gene3D" id="3.40.50.720">
    <property type="entry name" value="NAD(P)-binding Rossmann-like Domain"/>
    <property type="match status" value="1"/>
</dbReference>
<evidence type="ECO:0000313" key="5">
    <source>
        <dbReference type="Proteomes" id="UP000231070"/>
    </source>
</evidence>
<comment type="caution">
    <text evidence="4">The sequence shown here is derived from an EMBL/GenBank/DDBJ whole genome shotgun (WGS) entry which is preliminary data.</text>
</comment>
<dbReference type="SUPFAM" id="SSF48179">
    <property type="entry name" value="6-phosphogluconate dehydrogenase C-terminal domain-like"/>
    <property type="match status" value="1"/>
</dbReference>
<feature type="domain" description="Mannitol dehydrogenase N-terminal" evidence="2">
    <location>
        <begin position="30"/>
        <end position="277"/>
    </location>
</feature>
<organism evidence="4 5">
    <name type="scientific">Pleomorphomonas carboxyditropha</name>
    <dbReference type="NCBI Taxonomy" id="2023338"/>
    <lineage>
        <taxon>Bacteria</taxon>
        <taxon>Pseudomonadati</taxon>
        <taxon>Pseudomonadota</taxon>
        <taxon>Alphaproteobacteria</taxon>
        <taxon>Hyphomicrobiales</taxon>
        <taxon>Pleomorphomonadaceae</taxon>
        <taxon>Pleomorphomonas</taxon>
    </lineage>
</organism>
<dbReference type="EMBL" id="NQVN01000003">
    <property type="protein sequence ID" value="PIO99838.1"/>
    <property type="molecule type" value="Genomic_DNA"/>
</dbReference>
<protein>
    <submittedName>
        <fullName evidence="4">Mannitol dehydrogenase</fullName>
    </submittedName>
</protein>
<keyword evidence="5" id="KW-1185">Reference proteome</keyword>
<dbReference type="RefSeq" id="WP_100079943.1">
    <property type="nucleotide sequence ID" value="NZ_NQVN01000003.1"/>
</dbReference>
<evidence type="ECO:0000259" key="2">
    <source>
        <dbReference type="Pfam" id="PF01232"/>
    </source>
</evidence>
<dbReference type="InterPro" id="IPR013328">
    <property type="entry name" value="6PGD_dom2"/>
</dbReference>
<dbReference type="SUPFAM" id="SSF51735">
    <property type="entry name" value="NAD(P)-binding Rossmann-fold domains"/>
    <property type="match status" value="1"/>
</dbReference>
<dbReference type="InterPro" id="IPR000669">
    <property type="entry name" value="Mannitol_DH"/>
</dbReference>
<feature type="domain" description="Mannitol dehydrogenase C-terminal" evidence="3">
    <location>
        <begin position="287"/>
        <end position="477"/>
    </location>
</feature>
<dbReference type="OrthoDB" id="271711at2"/>
<dbReference type="AlphaFoldDB" id="A0A2G9WYP5"/>
<evidence type="ECO:0000313" key="4">
    <source>
        <dbReference type="EMBL" id="PIO99838.1"/>
    </source>
</evidence>
<keyword evidence="1" id="KW-0560">Oxidoreductase</keyword>
<dbReference type="PANTHER" id="PTHR43362">
    <property type="entry name" value="MANNITOL DEHYDROGENASE DSF1-RELATED"/>
    <property type="match status" value="1"/>
</dbReference>
<dbReference type="Pfam" id="PF01232">
    <property type="entry name" value="Mannitol_dh"/>
    <property type="match status" value="1"/>
</dbReference>
<accession>A0A2G9WYP5</accession>
<dbReference type="InterPro" id="IPR013118">
    <property type="entry name" value="Mannitol_DH_C"/>
</dbReference>
<dbReference type="InterPro" id="IPR050988">
    <property type="entry name" value="Mannitol_DH/Oxidoreductase"/>
</dbReference>
<dbReference type="PRINTS" id="PR00084">
    <property type="entry name" value="MTLDHDRGNASE"/>
</dbReference>
<proteinExistence type="predicted"/>
<sequence>MPIALSLAALDSLPQTVTRPAYRRADLKPGIVHFGLGNFHRAHQEVYLDLLMSAGKAHDWAIVGAGVRDSDTAMRKALEPQDYLTTLVELGGDPAAARVIGPVVDIIPVEDRERLVETLAAPEIRIVSMTITEGGYYLDSATGRFDAAHPEIVADGRNPDDPRTVFGLILKGLRRRRDRGVPPFTVMSCDNIPGNGEVTHQTLTGLAGLSDPAFAAWVGANVAMPNAMVDRITPATTDRERQKLRDEFGIVDNWPVFCEPFKQWVVEDHFPLGRPPFEDVGVTFVPDVAPYEMMKIRILNGGHATIAYPAALMGIHGVHEAMANPLIARFLETVELTEIIPIVPPVPDTDLVAYYELVADRFANPKVGDTIARLCLDGSNRQPKFIIPSSRDRLRQGLDVTGLSLVSALWCRYCAGTDDAGNPIPPNDDSWERLRGLALRAKDDPLVFLDGLHDIFGDVGESPRFRQLFAAHLEALWARGSAAVLTGYLAAA</sequence>
<dbReference type="PANTHER" id="PTHR43362:SF1">
    <property type="entry name" value="MANNITOL DEHYDROGENASE 2-RELATED"/>
    <property type="match status" value="1"/>
</dbReference>
<name>A0A2G9WYP5_9HYPH</name>
<dbReference type="InterPro" id="IPR013131">
    <property type="entry name" value="Mannitol_DH_N"/>
</dbReference>